<gene>
    <name evidence="3" type="ORF">AK88_05573</name>
</gene>
<dbReference type="Pfam" id="PF12887">
    <property type="entry name" value="SICA_alpha"/>
    <property type="match status" value="1"/>
</dbReference>
<dbReference type="AlphaFoldDB" id="A0A0D9QCL7"/>
<reference evidence="3 4" key="1">
    <citation type="submission" date="2014-03" db="EMBL/GenBank/DDBJ databases">
        <title>The Genome Sequence of Plasmodium fragile nilgiri.</title>
        <authorList>
            <consortium name="The Broad Institute Genomics Platform"/>
            <consortium name="The Broad Institute Genome Sequencing Center for Infectious Disease"/>
            <person name="Neafsey D."/>
            <person name="Duraisingh M."/>
            <person name="Young S.K."/>
            <person name="Zeng Q."/>
            <person name="Gargeya S."/>
            <person name="Abouelleil A."/>
            <person name="Alvarado L."/>
            <person name="Chapman S.B."/>
            <person name="Gainer-Dewar J."/>
            <person name="Goldberg J."/>
            <person name="Griggs A."/>
            <person name="Gujja S."/>
            <person name="Hansen M."/>
            <person name="Howarth C."/>
            <person name="Imamovic A."/>
            <person name="Larimer J."/>
            <person name="Pearson M."/>
            <person name="Poon T.W."/>
            <person name="Priest M."/>
            <person name="Roberts A."/>
            <person name="Saif S."/>
            <person name="Shea T."/>
            <person name="Sykes S."/>
            <person name="Wortman J."/>
            <person name="Nusbaum C."/>
            <person name="Birren B."/>
        </authorList>
    </citation>
    <scope>NUCLEOTIDE SEQUENCE [LARGE SCALE GENOMIC DNA]</scope>
    <source>
        <strain evidence="4">nilgiri</strain>
    </source>
</reference>
<name>A0A0D9QCL7_PLAFR</name>
<proteinExistence type="predicted"/>
<protein>
    <recommendedName>
        <fullName evidence="2">Schizont-infected cell agglutination extracellular alpha domain-containing protein</fullName>
    </recommendedName>
</protein>
<evidence type="ECO:0000256" key="1">
    <source>
        <dbReference type="SAM" id="MobiDB-lite"/>
    </source>
</evidence>
<feature type="region of interest" description="Disordered" evidence="1">
    <location>
        <begin position="295"/>
        <end position="402"/>
    </location>
</feature>
<organism evidence="3 4">
    <name type="scientific">Plasmodium fragile</name>
    <dbReference type="NCBI Taxonomy" id="5857"/>
    <lineage>
        <taxon>Eukaryota</taxon>
        <taxon>Sar</taxon>
        <taxon>Alveolata</taxon>
        <taxon>Apicomplexa</taxon>
        <taxon>Aconoidasida</taxon>
        <taxon>Haemosporida</taxon>
        <taxon>Plasmodiidae</taxon>
        <taxon>Plasmodium</taxon>
        <taxon>Plasmodium (Plasmodium)</taxon>
    </lineage>
</organism>
<feature type="compositionally biased region" description="Low complexity" evidence="1">
    <location>
        <begin position="362"/>
        <end position="389"/>
    </location>
</feature>
<dbReference type="InterPro" id="IPR024290">
    <property type="entry name" value="SICA_extracell_a"/>
</dbReference>
<feature type="domain" description="Schizont-infected cell agglutination extracellular alpha" evidence="2">
    <location>
        <begin position="11"/>
        <end position="194"/>
    </location>
</feature>
<keyword evidence="4" id="KW-1185">Reference proteome</keyword>
<feature type="compositionally biased region" description="Basic and acidic residues" evidence="1">
    <location>
        <begin position="223"/>
        <end position="233"/>
    </location>
</feature>
<dbReference type="GeneID" id="24270887"/>
<accession>A0A0D9QCL7</accession>
<dbReference type="Proteomes" id="UP000054561">
    <property type="component" value="Unassembled WGS sequence"/>
</dbReference>
<feature type="region of interest" description="Disordered" evidence="1">
    <location>
        <begin position="206"/>
        <end position="253"/>
    </location>
</feature>
<sequence length="424" mass="46942">MSTAPKWQREFVDAWTHYVIRNAFKNGTSYLVSTVKRSIDSEVMLDLGRKISEEVDRIFDELTEVIGQSNNANSVICGDLYYQVRTCLRRCQGIVSILLYMRGYGYTAQKWVKANFTKRSAEGFRKYLECILAKEAIIQLYGGSKEHLEIIQEISDTLTNGGTAWTEMYADEICKGQDYGKFIFGSGILEESIRNRLEELESGWAGRRQKGKHGGSGKCTWNDAEHREQEQEPKSNSSCGQRLKKKGEEDKDTKEVMELIKVNETRLSLHLQRIIKNSLEPRVRCKVQTEIKTKIQQGVSDVGASVRTGSTTRTKGPPRQQKGKDSKARVGAGKNTGGARDGGNPAKDSKAPRPNDAAETQAVKPASAKAAPTKPVAANPNAAAGKPPVGTKPENTKTAGSTKIVVRTTTRRMRALCMLIPSRP</sequence>
<dbReference type="VEuPathDB" id="PlasmoDB:AK88_05573"/>
<evidence type="ECO:0000313" key="3">
    <source>
        <dbReference type="EMBL" id="KJP84795.1"/>
    </source>
</evidence>
<evidence type="ECO:0000259" key="2">
    <source>
        <dbReference type="Pfam" id="PF12887"/>
    </source>
</evidence>
<dbReference type="RefSeq" id="XP_012338598.1">
    <property type="nucleotide sequence ID" value="XM_012483175.1"/>
</dbReference>
<evidence type="ECO:0000313" key="4">
    <source>
        <dbReference type="Proteomes" id="UP000054561"/>
    </source>
</evidence>
<dbReference type="EMBL" id="KQ001792">
    <property type="protein sequence ID" value="KJP84795.1"/>
    <property type="molecule type" value="Genomic_DNA"/>
</dbReference>